<dbReference type="InterPro" id="IPR036770">
    <property type="entry name" value="Ankyrin_rpt-contain_sf"/>
</dbReference>
<feature type="repeat" description="ANK" evidence="3">
    <location>
        <begin position="475"/>
        <end position="507"/>
    </location>
</feature>
<dbReference type="InterPro" id="IPR002110">
    <property type="entry name" value="Ankyrin_rpt"/>
</dbReference>
<dbReference type="PROSITE" id="PS50088">
    <property type="entry name" value="ANK_REPEAT"/>
    <property type="match status" value="1"/>
</dbReference>
<dbReference type="EMBL" id="CAJNDS010002246">
    <property type="protein sequence ID" value="CAE7390745.1"/>
    <property type="molecule type" value="Genomic_DNA"/>
</dbReference>
<protein>
    <submittedName>
        <fullName evidence="4">Uncharacterized protein</fullName>
    </submittedName>
</protein>
<keyword evidence="2 3" id="KW-0040">ANK repeat</keyword>
<dbReference type="OrthoDB" id="416674at2759"/>
<organism evidence="4 5">
    <name type="scientific">Symbiodinium natans</name>
    <dbReference type="NCBI Taxonomy" id="878477"/>
    <lineage>
        <taxon>Eukaryota</taxon>
        <taxon>Sar</taxon>
        <taxon>Alveolata</taxon>
        <taxon>Dinophyceae</taxon>
        <taxon>Suessiales</taxon>
        <taxon>Symbiodiniaceae</taxon>
        <taxon>Symbiodinium</taxon>
    </lineage>
</organism>
<reference evidence="4" key="1">
    <citation type="submission" date="2021-02" db="EMBL/GenBank/DDBJ databases">
        <authorList>
            <person name="Dougan E. K."/>
            <person name="Rhodes N."/>
            <person name="Thang M."/>
            <person name="Chan C."/>
        </authorList>
    </citation>
    <scope>NUCLEOTIDE SEQUENCE</scope>
</reference>
<dbReference type="AlphaFoldDB" id="A0A812QH99"/>
<keyword evidence="5" id="KW-1185">Reference proteome</keyword>
<comment type="caution">
    <text evidence="4">The sequence shown here is derived from an EMBL/GenBank/DDBJ whole genome shotgun (WGS) entry which is preliminary data.</text>
</comment>
<dbReference type="Proteomes" id="UP000604046">
    <property type="component" value="Unassembled WGS sequence"/>
</dbReference>
<dbReference type="SUPFAM" id="SSF48403">
    <property type="entry name" value="Ankyrin repeat"/>
    <property type="match status" value="1"/>
</dbReference>
<sequence>MKRSFNRAISANSRFVSHQWLSATNPDPTFQQLTVLQTALKNILAGAELKRPPADELIWGRMKSPTVADFQQVFLWYDYFSIPQSAARAEERRAAIDSICSFVSRCFFFVILCPTLRHEEGYLVSRATWAQRGWTRMERMAQELGREDVCVISVQMASHPTLDTSIGGVGDPGRAPGMGHFTVDDDRKPLGSVMHQLIGSKLASFLVKGDFHNYRFLMCLQGRCLGGLGTGPLEALAPGFSTEIDPFSEPDAFVVARFLHETGFKHVRERDAAGWTPICYAVLKDDPFLVEALVNSRADVNDSISKGKYEAKLPRHLPILQIACAYHCNRAMCALLSARANVNAQAGIGGTALTVAAAYNNMDAVQLLAKADVDPDIDVFPGTSAFKVACGHSGPETIREMMRLFPVNLRFSLHCGLAFFAEGHTVRYLIEARADINEQLSIPMRKGTWWAVLKALSLRHRFSPSPLTYLAYHHRGATPLMFSIMTGNFEAACILVAAGARSDLRNYRGRTAQDMVEELGAPISLDRGYLEALGLAATSLPRCSQEESAEVDYLISESV</sequence>
<proteinExistence type="predicted"/>
<evidence type="ECO:0000256" key="3">
    <source>
        <dbReference type="PROSITE-ProRule" id="PRU00023"/>
    </source>
</evidence>
<evidence type="ECO:0000313" key="4">
    <source>
        <dbReference type="EMBL" id="CAE7390745.1"/>
    </source>
</evidence>
<dbReference type="Pfam" id="PF00023">
    <property type="entry name" value="Ank"/>
    <property type="match status" value="1"/>
</dbReference>
<accession>A0A812QH99</accession>
<gene>
    <name evidence="4" type="ORF">SNAT2548_LOCUS21297</name>
</gene>
<dbReference type="PROSITE" id="PS50297">
    <property type="entry name" value="ANK_REP_REGION"/>
    <property type="match status" value="1"/>
</dbReference>
<dbReference type="PANTHER" id="PTHR24198:SF165">
    <property type="entry name" value="ANKYRIN REPEAT-CONTAINING PROTEIN-RELATED"/>
    <property type="match status" value="1"/>
</dbReference>
<evidence type="ECO:0000256" key="2">
    <source>
        <dbReference type="ARBA" id="ARBA00023043"/>
    </source>
</evidence>
<evidence type="ECO:0000313" key="5">
    <source>
        <dbReference type="Proteomes" id="UP000604046"/>
    </source>
</evidence>
<dbReference type="PANTHER" id="PTHR24198">
    <property type="entry name" value="ANKYRIN REPEAT AND PROTEIN KINASE DOMAIN-CONTAINING PROTEIN"/>
    <property type="match status" value="1"/>
</dbReference>
<evidence type="ECO:0000256" key="1">
    <source>
        <dbReference type="ARBA" id="ARBA00022737"/>
    </source>
</evidence>
<name>A0A812QH99_9DINO</name>
<dbReference type="SMART" id="SM00248">
    <property type="entry name" value="ANK"/>
    <property type="match status" value="4"/>
</dbReference>
<keyword evidence="1" id="KW-0677">Repeat</keyword>
<dbReference type="Gene3D" id="1.25.40.20">
    <property type="entry name" value="Ankyrin repeat-containing domain"/>
    <property type="match status" value="2"/>
</dbReference>